<dbReference type="EMBL" id="LN899819">
    <property type="protein sequence ID" value="CUV14935.1"/>
    <property type="molecule type" value="Genomic_DNA"/>
</dbReference>
<evidence type="ECO:0000313" key="2">
    <source>
        <dbReference type="EMBL" id="CUV14935.1"/>
    </source>
</evidence>
<name>A0A0S4TYI5_RALSL</name>
<feature type="compositionally biased region" description="Low complexity" evidence="1">
    <location>
        <begin position="185"/>
        <end position="201"/>
    </location>
</feature>
<reference evidence="2" key="1">
    <citation type="submission" date="2015-10" db="EMBL/GenBank/DDBJ databases">
        <authorList>
            <person name="Gilbert D.G."/>
        </authorList>
    </citation>
    <scope>NUCLEOTIDE SEQUENCE</scope>
    <source>
        <strain evidence="2">Phyl III-seqv23</strain>
    </source>
</reference>
<organism evidence="2">
    <name type="scientific">Ralstonia solanacearum</name>
    <name type="common">Pseudomonas solanacearum</name>
    <dbReference type="NCBI Taxonomy" id="305"/>
    <lineage>
        <taxon>Bacteria</taxon>
        <taxon>Pseudomonadati</taxon>
        <taxon>Pseudomonadota</taxon>
        <taxon>Betaproteobacteria</taxon>
        <taxon>Burkholderiales</taxon>
        <taxon>Burkholderiaceae</taxon>
        <taxon>Ralstonia</taxon>
        <taxon>Ralstonia solanacearum species complex</taxon>
    </lineage>
</organism>
<dbReference type="AlphaFoldDB" id="A0A0S4TYI5"/>
<protein>
    <submittedName>
        <fullName evidence="2">Uncharacterized protein</fullName>
    </submittedName>
</protein>
<sequence>MTFWNDFNDAGRQVGFDLIPKGTLLKVRMTIRPGSYDDPSRGWTGGWATESEHTGSVYLATEFVVLDGPFAKRRLWSMIGLYSPKGDEWSNMGRVFARAALNSARGVHPEDNGPQAQAARRIRDLGELNGLVFIGRVDIELDSRGDARNVIRQAVEPDHKDYVALMGGNTPPANVANGGGGRVHAPAASAPAHAAQTRPAAGFTRPAWAQ</sequence>
<proteinExistence type="predicted"/>
<gene>
    <name evidence="2" type="ORF">RUN39_v1_1010012</name>
</gene>
<accession>A0A0S4TYI5</accession>
<dbReference type="PATRIC" id="fig|305.106.peg.820"/>
<evidence type="ECO:0000256" key="1">
    <source>
        <dbReference type="SAM" id="MobiDB-lite"/>
    </source>
</evidence>
<feature type="region of interest" description="Disordered" evidence="1">
    <location>
        <begin position="183"/>
        <end position="210"/>
    </location>
</feature>